<keyword evidence="3" id="KW-1185">Reference proteome</keyword>
<dbReference type="OrthoDB" id="2641762at2759"/>
<evidence type="ECO:0000256" key="1">
    <source>
        <dbReference type="SAM" id="Phobius"/>
    </source>
</evidence>
<dbReference type="AlphaFoldDB" id="A0A0C9WET4"/>
<gene>
    <name evidence="2" type="ORF">HYDPIDRAFT_90945</name>
</gene>
<evidence type="ECO:0000313" key="3">
    <source>
        <dbReference type="Proteomes" id="UP000053820"/>
    </source>
</evidence>
<protein>
    <submittedName>
        <fullName evidence="2">Uncharacterized protein</fullName>
    </submittedName>
</protein>
<sequence>MVSLALRSALVAATTLDVSSGNTTTTSSESPSDLLNDRVNLIAATTVLGVSYGIMISLYFTTSYFLLKRLFSNSRCTSSPKSVPKSRLEWRKTLFHFVYSSVLFILATLYTAGNSQNAIVAYVDNRLFVGGPYQYYVEYMTGQSVMVMADISYFLIFWMTDALILWRFIVFYHKVRYAKWIIPLPCAMYVGVVGPGVDTPYTSLAAILVESAALYGVWSFVFLILCVKGSPGQTIILTTMSQVQVIAPLLIILWIARGKAWTSSSSGITSPSPDQPPTISRLSFGSRPVRVVDEFGFGHMDNSTSRSGSRSLVGSGDVNVIELGLCQCGSEPPSVIDIELCKK</sequence>
<feature type="transmembrane region" description="Helical" evidence="1">
    <location>
        <begin position="41"/>
        <end position="67"/>
    </location>
</feature>
<feature type="transmembrane region" description="Helical" evidence="1">
    <location>
        <begin position="151"/>
        <end position="170"/>
    </location>
</feature>
<keyword evidence="1" id="KW-0472">Membrane</keyword>
<feature type="transmembrane region" description="Helical" evidence="1">
    <location>
        <begin position="177"/>
        <end position="197"/>
    </location>
</feature>
<name>A0A0C9WET4_9AGAM</name>
<feature type="transmembrane region" description="Helical" evidence="1">
    <location>
        <begin position="234"/>
        <end position="256"/>
    </location>
</feature>
<reference evidence="2 3" key="1">
    <citation type="submission" date="2014-04" db="EMBL/GenBank/DDBJ databases">
        <title>Evolutionary Origins and Diversification of the Mycorrhizal Mutualists.</title>
        <authorList>
            <consortium name="DOE Joint Genome Institute"/>
            <consortium name="Mycorrhizal Genomics Consortium"/>
            <person name="Kohler A."/>
            <person name="Kuo A."/>
            <person name="Nagy L.G."/>
            <person name="Floudas D."/>
            <person name="Copeland A."/>
            <person name="Barry K.W."/>
            <person name="Cichocki N."/>
            <person name="Veneault-Fourrey C."/>
            <person name="LaButti K."/>
            <person name="Lindquist E.A."/>
            <person name="Lipzen A."/>
            <person name="Lundell T."/>
            <person name="Morin E."/>
            <person name="Murat C."/>
            <person name="Riley R."/>
            <person name="Ohm R."/>
            <person name="Sun H."/>
            <person name="Tunlid A."/>
            <person name="Henrissat B."/>
            <person name="Grigoriev I.V."/>
            <person name="Hibbett D.S."/>
            <person name="Martin F."/>
        </authorList>
    </citation>
    <scope>NUCLEOTIDE SEQUENCE [LARGE SCALE GENOMIC DNA]</scope>
    <source>
        <strain evidence="2 3">MD-312</strain>
    </source>
</reference>
<dbReference type="EMBL" id="KN839847">
    <property type="protein sequence ID" value="KIJ64176.1"/>
    <property type="molecule type" value="Genomic_DNA"/>
</dbReference>
<organism evidence="2 3">
    <name type="scientific">Hydnomerulius pinastri MD-312</name>
    <dbReference type="NCBI Taxonomy" id="994086"/>
    <lineage>
        <taxon>Eukaryota</taxon>
        <taxon>Fungi</taxon>
        <taxon>Dikarya</taxon>
        <taxon>Basidiomycota</taxon>
        <taxon>Agaricomycotina</taxon>
        <taxon>Agaricomycetes</taxon>
        <taxon>Agaricomycetidae</taxon>
        <taxon>Boletales</taxon>
        <taxon>Boletales incertae sedis</taxon>
        <taxon>Leucogyrophana</taxon>
    </lineage>
</organism>
<keyword evidence="1" id="KW-0812">Transmembrane</keyword>
<feature type="transmembrane region" description="Helical" evidence="1">
    <location>
        <begin position="94"/>
        <end position="113"/>
    </location>
</feature>
<dbReference type="HOGENOM" id="CLU_044614_0_1_1"/>
<proteinExistence type="predicted"/>
<evidence type="ECO:0000313" key="2">
    <source>
        <dbReference type="EMBL" id="KIJ64176.1"/>
    </source>
</evidence>
<dbReference type="Proteomes" id="UP000053820">
    <property type="component" value="Unassembled WGS sequence"/>
</dbReference>
<keyword evidence="1" id="KW-1133">Transmembrane helix</keyword>
<feature type="transmembrane region" description="Helical" evidence="1">
    <location>
        <begin position="203"/>
        <end position="227"/>
    </location>
</feature>
<accession>A0A0C9WET4</accession>